<dbReference type="GO" id="GO:0003676">
    <property type="term" value="F:nucleic acid binding"/>
    <property type="evidence" value="ECO:0007669"/>
    <property type="project" value="InterPro"/>
</dbReference>
<evidence type="ECO:0000256" key="1">
    <source>
        <dbReference type="SAM" id="MobiDB-lite"/>
    </source>
</evidence>
<reference evidence="3" key="1">
    <citation type="submission" date="2015-04" db="EMBL/GenBank/DDBJ databases">
        <title>The genome sequence of the plant pathogenic Rhizarian Plasmodiophora brassicae reveals insights in its biotrophic life cycle and the origin of chitin synthesis.</title>
        <authorList>
            <person name="Schwelm A."/>
            <person name="Fogelqvist J."/>
            <person name="Knaust A."/>
            <person name="Julke S."/>
            <person name="Lilja T."/>
            <person name="Dhandapani V."/>
            <person name="Bonilla-Rosso G."/>
            <person name="Karlsson M."/>
            <person name="Shevchenko A."/>
            <person name="Choi S.R."/>
            <person name="Kim H.G."/>
            <person name="Park J.Y."/>
            <person name="Lim Y.P."/>
            <person name="Ludwig-Muller J."/>
            <person name="Dixelius C."/>
        </authorList>
    </citation>
    <scope>NUCLEOTIDE SEQUENCE</scope>
    <source>
        <tissue evidence="3">Potato root galls</tissue>
    </source>
</reference>
<protein>
    <recommendedName>
        <fullName evidence="2">DDE-1 domain-containing protein</fullName>
    </recommendedName>
</protein>
<name>A0A0H5QS34_9EUKA</name>
<sequence>MSYVYEFRSSTGTDVYPVILRFSDVAGDGACFYHALAKHPSVPFANGLALKEHMFREVLREEVRFHPLSKYSDWAQNAKDYANTHLGDPKKYADETTPFFVTAVLGIDVITINVFGEVFRPSVMMLDSTDPAVRILVRLPLVNAFVLHHTFGKSNQWHLQSEIACQRNQLNHFGALLGSESLCLPATVYLNLLRRTEVVMAIGQEHPAKRKKTEKWSFSSRDGVPRPDVTPLTKVHQSSIPGGKEPAKAAGNQKILLKWLSSHKNNFDLASKLDALVEHETKRRSARNLFCSIRDVDIRDDPDSEDVHRCILEMVSHVVSTLSNSQPSPSSSIVPLLSKRTKELSWLQRSAVVFFYLHPKLGRRDYQLTSKVFARPKATIKYWVTSIECNRAIGVHLTSMTAKSIESLLPEQFRNLAAPDSKVHFVIRVSDHAPKQSLLVNGSDGLSCQALSAKARLVNDNAQLQYLPGTLSRRAGAGRPNSFLHIRSRIVEMLDQSWESGRLITTEQLYQLIRNEFSRDEKFFTAKLDSSKKSHPNSLHQFVRRVLQDNRFSTRTPTVSQSIPLNWKELAENNAEYLRKLFRSKNVDVVITADEVFLKFHKIALKAIAKTGERHIGNIVQAHDEKLGATVMVACELLTSQLLPAMIIFTGKFGKRLCDQYQHHKPSLITFNEQHWMNTTTFKMYLRFVMGLFPNRTIGLTVDRCRQHYGTEIDSFVDTLNKDESIPGKIVLGYIGEGLTPILQVPDVCINRALKQRIQSKYYLLRNDKAPQFRPGEKFHVTRDDMIGIIESVINEINFENRQSKWIANAFVKCGQDPWSVSLAEFRRHLDDLATNSLYAAMLKHQQALKL</sequence>
<dbReference type="Pfam" id="PF03184">
    <property type="entry name" value="DDE_1"/>
    <property type="match status" value="1"/>
</dbReference>
<organism evidence="3">
    <name type="scientific">Spongospora subterranea</name>
    <dbReference type="NCBI Taxonomy" id="70186"/>
    <lineage>
        <taxon>Eukaryota</taxon>
        <taxon>Sar</taxon>
        <taxon>Rhizaria</taxon>
        <taxon>Endomyxa</taxon>
        <taxon>Phytomyxea</taxon>
        <taxon>Plasmodiophorida</taxon>
        <taxon>Plasmodiophoridae</taxon>
        <taxon>Spongospora</taxon>
    </lineage>
</organism>
<feature type="region of interest" description="Disordered" evidence="1">
    <location>
        <begin position="212"/>
        <end position="247"/>
    </location>
</feature>
<accession>A0A0H5QS34</accession>
<proteinExistence type="predicted"/>
<evidence type="ECO:0000259" key="2">
    <source>
        <dbReference type="Pfam" id="PF03184"/>
    </source>
</evidence>
<feature type="domain" description="DDE-1" evidence="2">
    <location>
        <begin position="629"/>
        <end position="765"/>
    </location>
</feature>
<dbReference type="InterPro" id="IPR004875">
    <property type="entry name" value="DDE_SF_endonuclease_dom"/>
</dbReference>
<evidence type="ECO:0000313" key="3">
    <source>
        <dbReference type="EMBL" id="CRZ04482.1"/>
    </source>
</evidence>
<dbReference type="EMBL" id="HACM01004040">
    <property type="protein sequence ID" value="CRZ04482.1"/>
    <property type="molecule type" value="Transcribed_RNA"/>
</dbReference>
<dbReference type="AlphaFoldDB" id="A0A0H5QS34"/>
<dbReference type="CDD" id="cd22744">
    <property type="entry name" value="OTU"/>
    <property type="match status" value="1"/>
</dbReference>